<evidence type="ECO:0000256" key="7">
    <source>
        <dbReference type="ARBA" id="ARBA00023065"/>
    </source>
</evidence>
<accession>A0AAD9KAU8</accession>
<evidence type="ECO:0000256" key="2">
    <source>
        <dbReference type="ARBA" id="ARBA00022448"/>
    </source>
</evidence>
<protein>
    <recommendedName>
        <fullName evidence="10">Cation/H+ exchanger transmembrane domain-containing protein</fullName>
    </recommendedName>
</protein>
<feature type="transmembrane region" description="Helical" evidence="9">
    <location>
        <begin position="424"/>
        <end position="447"/>
    </location>
</feature>
<keyword evidence="6 9" id="KW-1133">Transmembrane helix</keyword>
<organism evidence="11 12">
    <name type="scientific">Paralvinella palmiformis</name>
    <dbReference type="NCBI Taxonomy" id="53620"/>
    <lineage>
        <taxon>Eukaryota</taxon>
        <taxon>Metazoa</taxon>
        <taxon>Spiralia</taxon>
        <taxon>Lophotrochozoa</taxon>
        <taxon>Annelida</taxon>
        <taxon>Polychaeta</taxon>
        <taxon>Sedentaria</taxon>
        <taxon>Canalipalpata</taxon>
        <taxon>Terebellida</taxon>
        <taxon>Terebelliformia</taxon>
        <taxon>Alvinellidae</taxon>
        <taxon>Paralvinella</taxon>
    </lineage>
</organism>
<evidence type="ECO:0000256" key="5">
    <source>
        <dbReference type="ARBA" id="ARBA00022729"/>
    </source>
</evidence>
<dbReference type="GO" id="GO:0016020">
    <property type="term" value="C:membrane"/>
    <property type="evidence" value="ECO:0007669"/>
    <property type="project" value="UniProtKB-SubCell"/>
</dbReference>
<evidence type="ECO:0000313" key="12">
    <source>
        <dbReference type="Proteomes" id="UP001208570"/>
    </source>
</evidence>
<dbReference type="Proteomes" id="UP001208570">
    <property type="component" value="Unassembled WGS sequence"/>
</dbReference>
<feature type="transmembrane region" description="Helical" evidence="9">
    <location>
        <begin position="358"/>
        <end position="381"/>
    </location>
</feature>
<keyword evidence="8 9" id="KW-0472">Membrane</keyword>
<feature type="transmembrane region" description="Helical" evidence="9">
    <location>
        <begin position="504"/>
        <end position="537"/>
    </location>
</feature>
<reference evidence="11" key="1">
    <citation type="journal article" date="2023" name="Mol. Biol. Evol.">
        <title>Third-Generation Sequencing Reveals the Adaptive Role of the Epigenome in Three Deep-Sea Polychaetes.</title>
        <authorList>
            <person name="Perez M."/>
            <person name="Aroh O."/>
            <person name="Sun Y."/>
            <person name="Lan Y."/>
            <person name="Juniper S.K."/>
            <person name="Young C.R."/>
            <person name="Angers B."/>
            <person name="Qian P.Y."/>
        </authorList>
    </citation>
    <scope>NUCLEOTIDE SEQUENCE</scope>
    <source>
        <strain evidence="11">P08H-3</strain>
    </source>
</reference>
<feature type="transmembrane region" description="Helical" evidence="9">
    <location>
        <begin position="582"/>
        <end position="605"/>
    </location>
</feature>
<keyword evidence="5" id="KW-0732">Signal</keyword>
<proteinExistence type="predicted"/>
<sequence length="701" mass="77898">MQIRESFILPWMVLVIGVFFIVQLQARLPPPVVKRMNLAHSEAAKTADAIRQAWNPDMCNKLTKLIRQKDILVKKIEQLAGSALMKQVKEDDIETDMQLATFRVFVRELNETEALIIQSLVWLDSVLKGDYHDLINLKESSKLRLDALRDATLKEEQEYNAILKAEEKMKVINESQVEGVLNDILKDVAKAADQLEENIGDNAFDDAMLDPHLARDMIEAVIRLEGGDTYQNESKRDTSNTKSNAGRAGIIKLVDSQNNQFVLSRAKDNTLPVEDHNLIQDVVILMISSFIFGWMGTFLSLPPMFGYIVGGICVGPSGLNVLKSLVQIETLGEFGVVFILFTVGLEFSPARIQKVFVPASLATLLMTVLLLFCGVCVGLMLGAAIKECVFIAICLSLSSTPLVVKFLNPPETTTESPSNTEYGVLLLGILIMQDVVLGLFIAFLPIMADPISNPHLAPAAVYTLIIVQLISALTLVLLICIFIAKVIVGPLFKQIQKGKSKEMMLLASIVVTFTMLKITEYVGISMELGCFLAGVIISAQDHELADEVEHLIEPVKDFLSVIFFASIGLHVFPQFFAYEMTIITSITMATVGIKYVISVFVLAIVTRKTRSSWPIKWIVYLLILGVTTLSLVFAPVIWKVTLWQMRLRAPPSFSFISSTLGLGEVGKSTSTSNSQKEMDIFQRLSDKLEEEPIRHLRHMSE</sequence>
<evidence type="ECO:0000259" key="10">
    <source>
        <dbReference type="Pfam" id="PF00999"/>
    </source>
</evidence>
<evidence type="ECO:0000256" key="6">
    <source>
        <dbReference type="ARBA" id="ARBA00022989"/>
    </source>
</evidence>
<keyword evidence="12" id="KW-1185">Reference proteome</keyword>
<keyword evidence="3" id="KW-0050">Antiport</keyword>
<keyword evidence="4 9" id="KW-0812">Transmembrane</keyword>
<feature type="transmembrane region" description="Helical" evidence="9">
    <location>
        <begin position="334"/>
        <end position="352"/>
    </location>
</feature>
<evidence type="ECO:0000256" key="8">
    <source>
        <dbReference type="ARBA" id="ARBA00023136"/>
    </source>
</evidence>
<gene>
    <name evidence="11" type="ORF">LSH36_24g05021</name>
</gene>
<dbReference type="InterPro" id="IPR038770">
    <property type="entry name" value="Na+/solute_symporter_sf"/>
</dbReference>
<feature type="transmembrane region" description="Helical" evidence="9">
    <location>
        <begin position="6"/>
        <end position="26"/>
    </location>
</feature>
<keyword evidence="2" id="KW-0813">Transport</keyword>
<comment type="caution">
    <text evidence="11">The sequence shown here is derived from an EMBL/GenBank/DDBJ whole genome shotgun (WGS) entry which is preliminary data.</text>
</comment>
<dbReference type="AlphaFoldDB" id="A0AAD9KAU8"/>
<keyword evidence="7" id="KW-0406">Ion transport</keyword>
<evidence type="ECO:0000256" key="4">
    <source>
        <dbReference type="ARBA" id="ARBA00022692"/>
    </source>
</evidence>
<name>A0AAD9KAU8_9ANNE</name>
<evidence type="ECO:0000256" key="3">
    <source>
        <dbReference type="ARBA" id="ARBA00022449"/>
    </source>
</evidence>
<evidence type="ECO:0000256" key="1">
    <source>
        <dbReference type="ARBA" id="ARBA00004141"/>
    </source>
</evidence>
<evidence type="ECO:0000256" key="9">
    <source>
        <dbReference type="SAM" id="Phobius"/>
    </source>
</evidence>
<evidence type="ECO:0000313" key="11">
    <source>
        <dbReference type="EMBL" id="KAK2167766.1"/>
    </source>
</evidence>
<feature type="domain" description="Cation/H+ exchanger transmembrane" evidence="10">
    <location>
        <begin position="287"/>
        <end position="634"/>
    </location>
</feature>
<dbReference type="PANTHER" id="PTHR16254">
    <property type="entry name" value="POTASSIUM/PROTON ANTIPORTER-RELATED"/>
    <property type="match status" value="1"/>
</dbReference>
<dbReference type="EMBL" id="JAODUP010000024">
    <property type="protein sequence ID" value="KAK2167766.1"/>
    <property type="molecule type" value="Genomic_DNA"/>
</dbReference>
<feature type="transmembrane region" description="Helical" evidence="9">
    <location>
        <begin position="459"/>
        <end position="484"/>
    </location>
</feature>
<comment type="subcellular location">
    <subcellularLocation>
        <location evidence="1">Membrane</location>
        <topology evidence="1">Multi-pass membrane protein</topology>
    </subcellularLocation>
</comment>
<dbReference type="InterPro" id="IPR045158">
    <property type="entry name" value="KEA4/5/6-like"/>
</dbReference>
<feature type="transmembrane region" description="Helical" evidence="9">
    <location>
        <begin position="617"/>
        <end position="638"/>
    </location>
</feature>
<dbReference type="Gene3D" id="1.20.1530.20">
    <property type="match status" value="1"/>
</dbReference>
<dbReference type="InterPro" id="IPR006153">
    <property type="entry name" value="Cation/H_exchanger_TM"/>
</dbReference>
<dbReference type="Pfam" id="PF00999">
    <property type="entry name" value="Na_H_Exchanger"/>
    <property type="match status" value="1"/>
</dbReference>
<dbReference type="PANTHER" id="PTHR16254:SF14">
    <property type="entry name" value="TRANSMEMBRANE AND COILED-COIL DOMAIN-CONTAINING PROTEIN 3"/>
    <property type="match status" value="1"/>
</dbReference>
<dbReference type="GO" id="GO:0015386">
    <property type="term" value="F:potassium:proton antiporter activity"/>
    <property type="evidence" value="ECO:0007669"/>
    <property type="project" value="InterPro"/>
</dbReference>